<feature type="non-terminal residue" evidence="1">
    <location>
        <position position="295"/>
    </location>
</feature>
<dbReference type="EMBL" id="LAZR01022981">
    <property type="protein sequence ID" value="KKL80030.1"/>
    <property type="molecule type" value="Genomic_DNA"/>
</dbReference>
<gene>
    <name evidence="1" type="ORF">LCGC14_2008880</name>
</gene>
<organism evidence="1">
    <name type="scientific">marine sediment metagenome</name>
    <dbReference type="NCBI Taxonomy" id="412755"/>
    <lineage>
        <taxon>unclassified sequences</taxon>
        <taxon>metagenomes</taxon>
        <taxon>ecological metagenomes</taxon>
    </lineage>
</organism>
<sequence>MGKKESCYLCGLESDYFPSKGVLHGISCKRCRDYYMDDFLIDCGEPRKTEYKAILSGYTRWEKEVGHPIPEIKNENYEEIIQDNKSYSDIEKVDKLLLYYSKKQPKRGSLIPYDVDIDYPITFSNGGQEFIYLINDLADKNLGLVKFETRDSIRIMPKGWQRIERLKKVELADAKYNFSRNEIMKRINSKEADMKEQAGFNMGKRWSSVLAREIKDLYLQGTREKLKKKLEVDREVILGLQIVSKTEDINFLSGRVGELAKFENFFLDKRLIEIYQDCKTSQGIFEHDIEEVHKE</sequence>
<comment type="caution">
    <text evidence="1">The sequence shown here is derived from an EMBL/GenBank/DDBJ whole genome shotgun (WGS) entry which is preliminary data.</text>
</comment>
<dbReference type="AlphaFoldDB" id="A0A0F9HE88"/>
<name>A0A0F9HE88_9ZZZZ</name>
<accession>A0A0F9HE88</accession>
<evidence type="ECO:0000313" key="1">
    <source>
        <dbReference type="EMBL" id="KKL80030.1"/>
    </source>
</evidence>
<proteinExistence type="predicted"/>
<protein>
    <submittedName>
        <fullName evidence="1">Uncharacterized protein</fullName>
    </submittedName>
</protein>
<reference evidence="1" key="1">
    <citation type="journal article" date="2015" name="Nature">
        <title>Complex archaea that bridge the gap between prokaryotes and eukaryotes.</title>
        <authorList>
            <person name="Spang A."/>
            <person name="Saw J.H."/>
            <person name="Jorgensen S.L."/>
            <person name="Zaremba-Niedzwiedzka K."/>
            <person name="Martijn J."/>
            <person name="Lind A.E."/>
            <person name="van Eijk R."/>
            <person name="Schleper C."/>
            <person name="Guy L."/>
            <person name="Ettema T.J."/>
        </authorList>
    </citation>
    <scope>NUCLEOTIDE SEQUENCE</scope>
</reference>